<dbReference type="RefSeq" id="WP_028124271.1">
    <property type="nucleotide sequence ID" value="NZ_CP024964.1"/>
</dbReference>
<feature type="domain" description="Serine aminopeptidase S33" evidence="1">
    <location>
        <begin position="101"/>
        <end position="198"/>
    </location>
</feature>
<evidence type="ECO:0000313" key="3">
    <source>
        <dbReference type="Proteomes" id="UP000231896"/>
    </source>
</evidence>
<dbReference type="InterPro" id="IPR052920">
    <property type="entry name" value="DNA-binding_regulatory"/>
</dbReference>
<evidence type="ECO:0000313" key="2">
    <source>
        <dbReference type="EMBL" id="ATZ18187.1"/>
    </source>
</evidence>
<protein>
    <submittedName>
        <fullName evidence="2">Alpha/beta hydrolase</fullName>
    </submittedName>
</protein>
<keyword evidence="2" id="KW-0378">Hydrolase</keyword>
<proteinExistence type="predicted"/>
<reference evidence="2 3" key="1">
    <citation type="submission" date="2017-11" db="EMBL/GenBank/DDBJ databases">
        <title>Genome sequence of Entomoplasma melaleucae M1 (ATCC 49191).</title>
        <authorList>
            <person name="Lo W.-S."/>
            <person name="Gasparich G.E."/>
            <person name="Kuo C.-H."/>
        </authorList>
    </citation>
    <scope>NUCLEOTIDE SEQUENCE [LARGE SCALE GENOMIC DNA]</scope>
    <source>
        <strain evidence="2 3">M1</strain>
    </source>
</reference>
<dbReference type="InterPro" id="IPR022742">
    <property type="entry name" value="Hydrolase_4"/>
</dbReference>
<dbReference type="KEGG" id="eml:EMELA_v1c06800"/>
<dbReference type="EMBL" id="CP024964">
    <property type="protein sequence ID" value="ATZ18187.1"/>
    <property type="molecule type" value="Genomic_DNA"/>
</dbReference>
<dbReference type="Pfam" id="PF12146">
    <property type="entry name" value="Hydrolase_4"/>
    <property type="match status" value="1"/>
</dbReference>
<dbReference type="STRING" id="1408435.GCA_000685885_00834"/>
<dbReference type="OrthoDB" id="384284at2"/>
<dbReference type="InterPro" id="IPR029058">
    <property type="entry name" value="AB_hydrolase_fold"/>
</dbReference>
<organism evidence="2 3">
    <name type="scientific">Mesoplasma melaleucae</name>
    <dbReference type="NCBI Taxonomy" id="81459"/>
    <lineage>
        <taxon>Bacteria</taxon>
        <taxon>Bacillati</taxon>
        <taxon>Mycoplasmatota</taxon>
        <taxon>Mollicutes</taxon>
        <taxon>Entomoplasmatales</taxon>
        <taxon>Entomoplasmataceae</taxon>
        <taxon>Mesoplasma</taxon>
    </lineage>
</organism>
<name>A0A2K8NWP1_9MOLU</name>
<dbReference type="SUPFAM" id="SSF53474">
    <property type="entry name" value="alpha/beta-Hydrolases"/>
    <property type="match status" value="1"/>
</dbReference>
<accession>A0A2K8NWP1</accession>
<keyword evidence="3" id="KW-1185">Reference proteome</keyword>
<dbReference type="Proteomes" id="UP000231896">
    <property type="component" value="Chromosome"/>
</dbReference>
<dbReference type="Gene3D" id="3.40.50.1820">
    <property type="entry name" value="alpha/beta hydrolase"/>
    <property type="match status" value="1"/>
</dbReference>
<dbReference type="AlphaFoldDB" id="A0A2K8NWP1"/>
<sequence>MSKSKKNTINKQSRSKLGTRIFKRVNLRFKFLYKTLEALMGNSNKTKYYYPEIRRMNKIMRKFYKSPQLQLKATDNLIPFNFETEDGVVISALKYITDPNSKKWVVSLHWFAGHKYWSLYEARPFIELGYNILVFDFRNHGESQNTKFVTMGASEVKDFRAAMKWLYENHKPETVGLMGMSMGGFTMQYGVVKYNEEFVKYNIKWAISDSYYGSIKTLLVHTRNMWLKHFVSHKKVLKSINKIIKNQIQDTGLDWEDLNVFQYYELDSNLKLIFPMFFLHCRNDNVTPFDDSMKLFVKRSIFSKDDEILIYDYSTHCLSLKHHYYQTVYRWLQFENKIMKDDEATERALRNLGISKEIIDNNFLEKYEVNTLYVNSTNHKKKGN</sequence>
<dbReference type="PANTHER" id="PTHR43358:SF4">
    <property type="entry name" value="ALPHA_BETA HYDROLASE FOLD-1 DOMAIN-CONTAINING PROTEIN"/>
    <property type="match status" value="1"/>
</dbReference>
<evidence type="ECO:0000259" key="1">
    <source>
        <dbReference type="Pfam" id="PF12146"/>
    </source>
</evidence>
<gene>
    <name evidence="2" type="ORF">EMELA_v1c06800</name>
</gene>
<dbReference type="PANTHER" id="PTHR43358">
    <property type="entry name" value="ALPHA/BETA-HYDROLASE"/>
    <property type="match status" value="1"/>
</dbReference>
<dbReference type="GO" id="GO:0016787">
    <property type="term" value="F:hydrolase activity"/>
    <property type="evidence" value="ECO:0007669"/>
    <property type="project" value="UniProtKB-KW"/>
</dbReference>